<keyword evidence="2" id="KW-1185">Reference proteome</keyword>
<evidence type="ECO:0000313" key="3">
    <source>
        <dbReference type="RefSeq" id="XP_024938607.1"/>
    </source>
</evidence>
<organism evidence="2 3">
    <name type="scientific">Cephus cinctus</name>
    <name type="common">Wheat stem sawfly</name>
    <dbReference type="NCBI Taxonomy" id="211228"/>
    <lineage>
        <taxon>Eukaryota</taxon>
        <taxon>Metazoa</taxon>
        <taxon>Ecdysozoa</taxon>
        <taxon>Arthropoda</taxon>
        <taxon>Hexapoda</taxon>
        <taxon>Insecta</taxon>
        <taxon>Pterygota</taxon>
        <taxon>Neoptera</taxon>
        <taxon>Endopterygota</taxon>
        <taxon>Hymenoptera</taxon>
        <taxon>Cephoidea</taxon>
        <taxon>Cephidae</taxon>
        <taxon>Cephus</taxon>
    </lineage>
</organism>
<feature type="compositionally biased region" description="Basic and acidic residues" evidence="1">
    <location>
        <begin position="60"/>
        <end position="80"/>
    </location>
</feature>
<dbReference type="GeneID" id="112494040"/>
<name>A0AAJ7RCV1_CEPCN</name>
<evidence type="ECO:0000256" key="1">
    <source>
        <dbReference type="SAM" id="MobiDB-lite"/>
    </source>
</evidence>
<dbReference type="RefSeq" id="XP_024938607.1">
    <property type="nucleotide sequence ID" value="XM_025082839.1"/>
</dbReference>
<accession>A0AAJ7RCV1</accession>
<feature type="region of interest" description="Disordered" evidence="1">
    <location>
        <begin position="1"/>
        <end position="117"/>
    </location>
</feature>
<dbReference type="KEGG" id="ccin:112494040"/>
<gene>
    <name evidence="3" type="primary">LOC112494040</name>
</gene>
<proteinExistence type="predicted"/>
<dbReference type="Proteomes" id="UP000694920">
    <property type="component" value="Unplaced"/>
</dbReference>
<sequence>MKKIEEGSSEMGPYPFSSVRSYLSTKEPRPPPSPRDPTEDRVLGVQGKKPPSPEMSALKRPGEKSQERKEAGPGDKKDAEANPGTRAKAATLPRANGPSDLLPTRRSPPTQVLKGQRRLAAFSGKRTKYSTIAKDRHPARLTARKMVVAP</sequence>
<reference evidence="3" key="1">
    <citation type="submission" date="2025-08" db="UniProtKB">
        <authorList>
            <consortium name="RefSeq"/>
        </authorList>
    </citation>
    <scope>IDENTIFICATION</scope>
</reference>
<dbReference type="AlphaFoldDB" id="A0AAJ7RCV1"/>
<evidence type="ECO:0000313" key="2">
    <source>
        <dbReference type="Proteomes" id="UP000694920"/>
    </source>
</evidence>
<protein>
    <submittedName>
        <fullName evidence="3">Uncharacterized protein LOC112494040</fullName>
    </submittedName>
</protein>